<feature type="region of interest" description="Disordered" evidence="1">
    <location>
        <begin position="330"/>
        <end position="352"/>
    </location>
</feature>
<keyword evidence="4" id="KW-1185">Reference proteome</keyword>
<evidence type="ECO:0000259" key="2">
    <source>
        <dbReference type="PROSITE" id="PS50280"/>
    </source>
</evidence>
<accession>A0ABQ7H4U9</accession>
<name>A0ABQ7H4U9_DUNSA</name>
<dbReference type="EMBL" id="MU069474">
    <property type="protein sequence ID" value="KAF5841876.1"/>
    <property type="molecule type" value="Genomic_DNA"/>
</dbReference>
<dbReference type="Gene3D" id="2.170.270.10">
    <property type="entry name" value="SET domain"/>
    <property type="match status" value="1"/>
</dbReference>
<proteinExistence type="predicted"/>
<protein>
    <recommendedName>
        <fullName evidence="2">SET domain-containing protein</fullName>
    </recommendedName>
</protein>
<dbReference type="InterPro" id="IPR001214">
    <property type="entry name" value="SET_dom"/>
</dbReference>
<evidence type="ECO:0000313" key="4">
    <source>
        <dbReference type="Proteomes" id="UP000815325"/>
    </source>
</evidence>
<feature type="region of interest" description="Disordered" evidence="1">
    <location>
        <begin position="222"/>
        <end position="258"/>
    </location>
</feature>
<dbReference type="CDD" id="cd20071">
    <property type="entry name" value="SET_SMYD"/>
    <property type="match status" value="1"/>
</dbReference>
<gene>
    <name evidence="3" type="ORF">DUNSADRAFT_10582</name>
</gene>
<evidence type="ECO:0000256" key="1">
    <source>
        <dbReference type="SAM" id="MobiDB-lite"/>
    </source>
</evidence>
<reference evidence="3" key="1">
    <citation type="submission" date="2017-08" db="EMBL/GenBank/DDBJ databases">
        <authorList>
            <person name="Polle J.E."/>
            <person name="Barry K."/>
            <person name="Cushman J."/>
            <person name="Schmutz J."/>
            <person name="Tran D."/>
            <person name="Hathwaick L.T."/>
            <person name="Yim W.C."/>
            <person name="Jenkins J."/>
            <person name="Mckie-Krisberg Z.M."/>
            <person name="Prochnik S."/>
            <person name="Lindquist E."/>
            <person name="Dockter R.B."/>
            <person name="Adam C."/>
            <person name="Molina H."/>
            <person name="Bunkerborg J."/>
            <person name="Jin E."/>
            <person name="Buchheim M."/>
            <person name="Magnuson J."/>
        </authorList>
    </citation>
    <scope>NUCLEOTIDE SEQUENCE</scope>
    <source>
        <strain evidence="3">CCAP 19/18</strain>
    </source>
</reference>
<dbReference type="PROSITE" id="PS50280">
    <property type="entry name" value="SET"/>
    <property type="match status" value="1"/>
</dbReference>
<feature type="compositionally biased region" description="Polar residues" evidence="1">
    <location>
        <begin position="243"/>
        <end position="252"/>
    </location>
</feature>
<comment type="caution">
    <text evidence="3">The sequence shown here is derived from an EMBL/GenBank/DDBJ whole genome shotgun (WGS) entry which is preliminary data.</text>
</comment>
<dbReference type="Pfam" id="PF00856">
    <property type="entry name" value="SET"/>
    <property type="match status" value="1"/>
</dbReference>
<dbReference type="Proteomes" id="UP000815325">
    <property type="component" value="Unassembled WGS sequence"/>
</dbReference>
<dbReference type="PANTHER" id="PTHR47643">
    <property type="entry name" value="TPR DOMAIN PROTEIN (AFU_ORTHOLOGUE AFUA_5G12710)"/>
    <property type="match status" value="1"/>
</dbReference>
<sequence>MYGGESDDVILSTARGKELVGHVGLYPQFSLFNHSCVPNAVNYTVGPGHVMVVRAARHIPQGGEVCINYLGSSVMSPLSDRQGALQEGYGFTCGCGRCMAESAPSQASLNAAAQDLSATAGDLHSHLEPALLNFKQEQYMAEALSASGLGDVDEGDAATARAAVCAAAEAVVQQLLPKVADFEAALAHSYTSSEPHHEQLQHQQDGSEAVHISGEEAHCQGQQAGGQAPLTSAHTTVKEKSTRSAISCTPSAESEYPPPELLASGLRASAYQAYSLLTMAAPFTVSPLHWHHGRDALSPEQLQLESVRAMVLGSDLHVFLALRALSQQQQRQHQHQQNKPQEQQQQQQQQQQVDSLEQQQQQQQQDNSLEQQQQQQQQDELLQALCLRYGRIGEDGIGAGDVQHLVQAAAHALNLVSLFG</sequence>
<dbReference type="InterPro" id="IPR053209">
    <property type="entry name" value="Gramillin-biosynth_MTr"/>
</dbReference>
<evidence type="ECO:0000313" key="3">
    <source>
        <dbReference type="EMBL" id="KAF5841876.1"/>
    </source>
</evidence>
<organism evidence="3 4">
    <name type="scientific">Dunaliella salina</name>
    <name type="common">Green alga</name>
    <name type="synonym">Protococcus salinus</name>
    <dbReference type="NCBI Taxonomy" id="3046"/>
    <lineage>
        <taxon>Eukaryota</taxon>
        <taxon>Viridiplantae</taxon>
        <taxon>Chlorophyta</taxon>
        <taxon>core chlorophytes</taxon>
        <taxon>Chlorophyceae</taxon>
        <taxon>CS clade</taxon>
        <taxon>Chlamydomonadales</taxon>
        <taxon>Dunaliellaceae</taxon>
        <taxon>Dunaliella</taxon>
    </lineage>
</organism>
<dbReference type="InterPro" id="IPR046341">
    <property type="entry name" value="SET_dom_sf"/>
</dbReference>
<dbReference type="PANTHER" id="PTHR47643:SF2">
    <property type="entry name" value="TPR DOMAIN PROTEIN (AFU_ORTHOLOGUE AFUA_5G12710)"/>
    <property type="match status" value="1"/>
</dbReference>
<feature type="domain" description="SET" evidence="2">
    <location>
        <begin position="1"/>
        <end position="70"/>
    </location>
</feature>
<dbReference type="SUPFAM" id="SSF82199">
    <property type="entry name" value="SET domain"/>
    <property type="match status" value="1"/>
</dbReference>